<protein>
    <submittedName>
        <fullName evidence="4">Integrase</fullName>
    </submittedName>
</protein>
<dbReference type="InterPro" id="IPR013762">
    <property type="entry name" value="Integrase-like_cat_sf"/>
</dbReference>
<evidence type="ECO:0000256" key="2">
    <source>
        <dbReference type="ARBA" id="ARBA00023172"/>
    </source>
</evidence>
<evidence type="ECO:0000313" key="4">
    <source>
        <dbReference type="EMBL" id="NKI91405.1"/>
    </source>
</evidence>
<keyword evidence="5" id="KW-1185">Reference proteome</keyword>
<proteinExistence type="predicted"/>
<sequence length="456" mass="52074">MLRSTPYKKKISVRLYPRLSATNQSGMCPVRLTARWHGEELQVDTGEIILPQRVRSDGEVEKLWQSDSQMVLGGRKLTVKEEGTLPTHPDSIANINARLVKVVNQVTDTFNRLYDAAPFEKVSKAAMLAELLPAEGRPAAVAAPVKVEAARTFRQVLEEWKAENRNLAKDSLRKYDQLATMMEVWRPELRPGQVTQKVAKEYQQYLLDLQKSDATIKVHFGGIRKCLEQLNLKADMAWLQYSAKNAPQLDLEMEEVRKLIQWRPTSENLAEERDRWLFQLFSGRRYEDLEKFDKRERISLTLEDGSKVPALLHAQGKTGNDAAVPLPPIAVKIGERWGWHFPARNWQQRGDWIKEIAKGAGLTREWDDRLITGGKVMHNWRPIWQVISTHTARHTAGTLLKQVSNGNKALAKMVLGHADEDVTDRYAKDKARLLAPAVLDAWRKILGEWYDGVPVR</sequence>
<dbReference type="Gene3D" id="1.10.150.130">
    <property type="match status" value="1"/>
</dbReference>
<dbReference type="InterPro" id="IPR002104">
    <property type="entry name" value="Integrase_catalytic"/>
</dbReference>
<feature type="domain" description="Tyr recombinase" evidence="3">
    <location>
        <begin position="244"/>
        <end position="440"/>
    </location>
</feature>
<dbReference type="SUPFAM" id="SSF56349">
    <property type="entry name" value="DNA breaking-rejoining enzymes"/>
    <property type="match status" value="1"/>
</dbReference>
<dbReference type="PROSITE" id="PS51898">
    <property type="entry name" value="TYR_RECOMBINASE"/>
    <property type="match status" value="1"/>
</dbReference>
<gene>
    <name evidence="4" type="ORF">HBN54_004022</name>
</gene>
<dbReference type="EMBL" id="JAAVTK010000016">
    <property type="protein sequence ID" value="NKI91405.1"/>
    <property type="molecule type" value="Genomic_DNA"/>
</dbReference>
<evidence type="ECO:0000313" key="5">
    <source>
        <dbReference type="Proteomes" id="UP000717634"/>
    </source>
</evidence>
<reference evidence="4 5" key="1">
    <citation type="submission" date="2020-03" db="EMBL/GenBank/DDBJ databases">
        <title>Genomic Encyclopedia of Type Strains, Phase IV (KMG-V): Genome sequencing to study the core and pangenomes of soil and plant-associated prokaryotes.</title>
        <authorList>
            <person name="Whitman W."/>
        </authorList>
    </citation>
    <scope>NUCLEOTIDE SEQUENCE [LARGE SCALE GENOMIC DNA]</scope>
    <source>
        <strain evidence="4 5">1B</strain>
    </source>
</reference>
<dbReference type="RefSeq" id="WP_168674972.1">
    <property type="nucleotide sequence ID" value="NZ_JAAVTK010000016.1"/>
</dbReference>
<comment type="caution">
    <text evidence="4">The sequence shown here is derived from an EMBL/GenBank/DDBJ whole genome shotgun (WGS) entry which is preliminary data.</text>
</comment>
<dbReference type="Gene3D" id="1.10.443.10">
    <property type="entry name" value="Intergrase catalytic core"/>
    <property type="match status" value="1"/>
</dbReference>
<keyword evidence="2" id="KW-0233">DNA recombination</keyword>
<evidence type="ECO:0000256" key="1">
    <source>
        <dbReference type="ARBA" id="ARBA00023125"/>
    </source>
</evidence>
<dbReference type="Proteomes" id="UP000717634">
    <property type="component" value="Unassembled WGS sequence"/>
</dbReference>
<organism evidence="4 5">
    <name type="scientific">Hymenobacter artigasi</name>
    <dbReference type="NCBI Taxonomy" id="2719616"/>
    <lineage>
        <taxon>Bacteria</taxon>
        <taxon>Pseudomonadati</taxon>
        <taxon>Bacteroidota</taxon>
        <taxon>Cytophagia</taxon>
        <taxon>Cytophagales</taxon>
        <taxon>Hymenobacteraceae</taxon>
        <taxon>Hymenobacter</taxon>
    </lineage>
</organism>
<dbReference type="InterPro" id="IPR010998">
    <property type="entry name" value="Integrase_recombinase_N"/>
</dbReference>
<name>A0ABX1HNK7_9BACT</name>
<keyword evidence="1" id="KW-0238">DNA-binding</keyword>
<dbReference type="InterPro" id="IPR011010">
    <property type="entry name" value="DNA_brk_join_enz"/>
</dbReference>
<accession>A0ABX1HNK7</accession>
<evidence type="ECO:0000259" key="3">
    <source>
        <dbReference type="PROSITE" id="PS51898"/>
    </source>
</evidence>